<evidence type="ECO:0000256" key="1">
    <source>
        <dbReference type="SAM" id="Phobius"/>
    </source>
</evidence>
<evidence type="ECO:0000313" key="3">
    <source>
        <dbReference type="Proteomes" id="UP000800082"/>
    </source>
</evidence>
<accession>A0A6A5S9K8</accession>
<protein>
    <submittedName>
        <fullName evidence="2">Uncharacterized protein</fullName>
    </submittedName>
</protein>
<feature type="transmembrane region" description="Helical" evidence="1">
    <location>
        <begin position="21"/>
        <end position="39"/>
    </location>
</feature>
<feature type="transmembrane region" description="Helical" evidence="1">
    <location>
        <begin position="59"/>
        <end position="81"/>
    </location>
</feature>
<dbReference type="GeneID" id="54344876"/>
<keyword evidence="1" id="KW-0812">Transmembrane</keyword>
<gene>
    <name evidence="2" type="ORF">M421DRAFT_114330</name>
</gene>
<keyword evidence="1" id="KW-1133">Transmembrane helix</keyword>
<proteinExistence type="predicted"/>
<keyword evidence="1" id="KW-0472">Membrane</keyword>
<dbReference type="EMBL" id="ML978956">
    <property type="protein sequence ID" value="KAF1934157.1"/>
    <property type="molecule type" value="Genomic_DNA"/>
</dbReference>
<dbReference type="AlphaFoldDB" id="A0A6A5S9K8"/>
<organism evidence="2 3">
    <name type="scientific">Didymella exigua CBS 183.55</name>
    <dbReference type="NCBI Taxonomy" id="1150837"/>
    <lineage>
        <taxon>Eukaryota</taxon>
        <taxon>Fungi</taxon>
        <taxon>Dikarya</taxon>
        <taxon>Ascomycota</taxon>
        <taxon>Pezizomycotina</taxon>
        <taxon>Dothideomycetes</taxon>
        <taxon>Pleosporomycetidae</taxon>
        <taxon>Pleosporales</taxon>
        <taxon>Pleosporineae</taxon>
        <taxon>Didymellaceae</taxon>
        <taxon>Didymella</taxon>
    </lineage>
</organism>
<sequence length="100" mass="11005">MRTEGWSARVRWSTFGLQADVVSCVYLGAWSLTLGIISSQFSLSFHAVLLFPAFVYPNLAFFCGLFVLTIPTCSIVLAFLCNFKAVSLDQLEPAATLFPC</sequence>
<keyword evidence="3" id="KW-1185">Reference proteome</keyword>
<dbReference type="Proteomes" id="UP000800082">
    <property type="component" value="Unassembled WGS sequence"/>
</dbReference>
<evidence type="ECO:0000313" key="2">
    <source>
        <dbReference type="EMBL" id="KAF1934157.1"/>
    </source>
</evidence>
<dbReference type="RefSeq" id="XP_033454405.1">
    <property type="nucleotide sequence ID" value="XM_033587230.1"/>
</dbReference>
<name>A0A6A5S9K8_9PLEO</name>
<reference evidence="2" key="1">
    <citation type="journal article" date="2020" name="Stud. Mycol.">
        <title>101 Dothideomycetes genomes: a test case for predicting lifestyles and emergence of pathogens.</title>
        <authorList>
            <person name="Haridas S."/>
            <person name="Albert R."/>
            <person name="Binder M."/>
            <person name="Bloem J."/>
            <person name="Labutti K."/>
            <person name="Salamov A."/>
            <person name="Andreopoulos B."/>
            <person name="Baker S."/>
            <person name="Barry K."/>
            <person name="Bills G."/>
            <person name="Bluhm B."/>
            <person name="Cannon C."/>
            <person name="Castanera R."/>
            <person name="Culley D."/>
            <person name="Daum C."/>
            <person name="Ezra D."/>
            <person name="Gonzalez J."/>
            <person name="Henrissat B."/>
            <person name="Kuo A."/>
            <person name="Liang C."/>
            <person name="Lipzen A."/>
            <person name="Lutzoni F."/>
            <person name="Magnuson J."/>
            <person name="Mondo S."/>
            <person name="Nolan M."/>
            <person name="Ohm R."/>
            <person name="Pangilinan J."/>
            <person name="Park H.-J."/>
            <person name="Ramirez L."/>
            <person name="Alfaro M."/>
            <person name="Sun H."/>
            <person name="Tritt A."/>
            <person name="Yoshinaga Y."/>
            <person name="Zwiers L.-H."/>
            <person name="Turgeon B."/>
            <person name="Goodwin S."/>
            <person name="Spatafora J."/>
            <person name="Crous P."/>
            <person name="Grigoriev I."/>
        </authorList>
    </citation>
    <scope>NUCLEOTIDE SEQUENCE</scope>
    <source>
        <strain evidence="2">CBS 183.55</strain>
    </source>
</reference>